<dbReference type="Pfam" id="PF00892">
    <property type="entry name" value="EamA"/>
    <property type="match status" value="2"/>
</dbReference>
<sequence>MREVFMERNEEKKGITLGIFAYVLWGIIPLYWKLLGEVPAVSLLFNRVVWSFVTMVLFLLVVKSQRKVFFKDVAMLKKEKKKILAIILAAIFITVNWGTFIYSVQIGDVTAASLGYYINPLANVLLGTLVLKEKLSRTAKIACVFGLIGVILLTIQTGHLPVTSLVMAASFSIYGLIKKGLALGSATSLTLETLVIFPFALAYLLFFAPDGFLQYDWSTNLLLFGAGTITSIPLLLFAEAAKRISFIILGFIQYINPTIMLIMAIFLFHETYTLQQFIAFSFIWLGILIFVYGSVKTGLKYRKT</sequence>
<keyword evidence="6 8" id="KW-1133">Transmembrane helix</keyword>
<comment type="caution">
    <text evidence="10">The sequence shown here is derived from an EMBL/GenBank/DDBJ whole genome shotgun (WGS) entry which is preliminary data.</text>
</comment>
<name>A0ABS6TFJ6_9ENTE</name>
<evidence type="ECO:0000256" key="3">
    <source>
        <dbReference type="ARBA" id="ARBA00022448"/>
    </source>
</evidence>
<keyword evidence="5 8" id="KW-0812">Transmembrane</keyword>
<feature type="transmembrane region" description="Helical" evidence="8">
    <location>
        <begin position="44"/>
        <end position="62"/>
    </location>
</feature>
<keyword evidence="11" id="KW-1185">Reference proteome</keyword>
<feature type="transmembrane region" description="Helical" evidence="8">
    <location>
        <begin position="189"/>
        <end position="208"/>
    </location>
</feature>
<proteinExistence type="inferred from homology"/>
<evidence type="ECO:0000256" key="4">
    <source>
        <dbReference type="ARBA" id="ARBA00022475"/>
    </source>
</evidence>
<feature type="transmembrane region" description="Helical" evidence="8">
    <location>
        <begin position="244"/>
        <end position="268"/>
    </location>
</feature>
<dbReference type="Proteomes" id="UP000774130">
    <property type="component" value="Unassembled WGS sequence"/>
</dbReference>
<dbReference type="PANTHER" id="PTHR22911">
    <property type="entry name" value="ACYL-MALONYL CONDENSING ENZYME-RELATED"/>
    <property type="match status" value="1"/>
</dbReference>
<feature type="transmembrane region" description="Helical" evidence="8">
    <location>
        <begin position="114"/>
        <end position="131"/>
    </location>
</feature>
<feature type="transmembrane region" description="Helical" evidence="8">
    <location>
        <begin position="14"/>
        <end position="32"/>
    </location>
</feature>
<dbReference type="EMBL" id="JAHUZB010000005">
    <property type="protein sequence ID" value="MBV7391700.1"/>
    <property type="molecule type" value="Genomic_DNA"/>
</dbReference>
<evidence type="ECO:0000256" key="8">
    <source>
        <dbReference type="SAM" id="Phobius"/>
    </source>
</evidence>
<evidence type="ECO:0000256" key="7">
    <source>
        <dbReference type="ARBA" id="ARBA00023136"/>
    </source>
</evidence>
<organism evidence="10 11">
    <name type="scientific">Enterococcus alishanensis</name>
    <dbReference type="NCBI Taxonomy" id="1303817"/>
    <lineage>
        <taxon>Bacteria</taxon>
        <taxon>Bacillati</taxon>
        <taxon>Bacillota</taxon>
        <taxon>Bacilli</taxon>
        <taxon>Lactobacillales</taxon>
        <taxon>Enterococcaceae</taxon>
        <taxon>Enterococcus</taxon>
    </lineage>
</organism>
<evidence type="ECO:0000256" key="6">
    <source>
        <dbReference type="ARBA" id="ARBA00022989"/>
    </source>
</evidence>
<evidence type="ECO:0000256" key="2">
    <source>
        <dbReference type="ARBA" id="ARBA00007362"/>
    </source>
</evidence>
<feature type="domain" description="EamA" evidence="9">
    <location>
        <begin position="165"/>
        <end position="291"/>
    </location>
</feature>
<comment type="subcellular location">
    <subcellularLocation>
        <location evidence="1">Cell membrane</location>
        <topology evidence="1">Multi-pass membrane protein</topology>
    </subcellularLocation>
</comment>
<reference evidence="10 11" key="1">
    <citation type="submission" date="2021-06" db="EMBL/GenBank/DDBJ databases">
        <title>Enterococcus alishanensis sp. nov., a novel lactic acid bacterium isolated from fresh coffee beans.</title>
        <authorList>
            <person name="Chen Y.-S."/>
        </authorList>
    </citation>
    <scope>NUCLEOTIDE SEQUENCE [LARGE SCALE GENOMIC DNA]</scope>
    <source>
        <strain evidence="10 11">ALS3</strain>
    </source>
</reference>
<keyword evidence="3" id="KW-0813">Transport</keyword>
<dbReference type="InterPro" id="IPR004626">
    <property type="entry name" value="RarD"/>
</dbReference>
<feature type="transmembrane region" description="Helical" evidence="8">
    <location>
        <begin position="161"/>
        <end position="177"/>
    </location>
</feature>
<protein>
    <submittedName>
        <fullName evidence="10">EamA family transporter RarD</fullName>
    </submittedName>
</protein>
<feature type="transmembrane region" description="Helical" evidence="8">
    <location>
        <begin position="274"/>
        <end position="295"/>
    </location>
</feature>
<keyword evidence="4" id="KW-1003">Cell membrane</keyword>
<evidence type="ECO:0000256" key="5">
    <source>
        <dbReference type="ARBA" id="ARBA00022692"/>
    </source>
</evidence>
<keyword evidence="7 8" id="KW-0472">Membrane</keyword>
<evidence type="ECO:0000256" key="1">
    <source>
        <dbReference type="ARBA" id="ARBA00004651"/>
    </source>
</evidence>
<feature type="domain" description="EamA" evidence="9">
    <location>
        <begin position="13"/>
        <end position="154"/>
    </location>
</feature>
<accession>A0ABS6TFJ6</accession>
<evidence type="ECO:0000313" key="11">
    <source>
        <dbReference type="Proteomes" id="UP000774130"/>
    </source>
</evidence>
<feature type="transmembrane region" description="Helical" evidence="8">
    <location>
        <begin position="83"/>
        <end position="102"/>
    </location>
</feature>
<evidence type="ECO:0000259" key="9">
    <source>
        <dbReference type="Pfam" id="PF00892"/>
    </source>
</evidence>
<feature type="transmembrane region" description="Helical" evidence="8">
    <location>
        <begin position="220"/>
        <end position="237"/>
    </location>
</feature>
<evidence type="ECO:0000313" key="10">
    <source>
        <dbReference type="EMBL" id="MBV7391700.1"/>
    </source>
</evidence>
<dbReference type="NCBIfam" id="TIGR00688">
    <property type="entry name" value="rarD"/>
    <property type="match status" value="1"/>
</dbReference>
<feature type="transmembrane region" description="Helical" evidence="8">
    <location>
        <begin position="138"/>
        <end position="155"/>
    </location>
</feature>
<dbReference type="PANTHER" id="PTHR22911:SF137">
    <property type="entry name" value="SOLUTE CARRIER FAMILY 35 MEMBER G2-RELATED"/>
    <property type="match status" value="1"/>
</dbReference>
<dbReference type="InterPro" id="IPR000620">
    <property type="entry name" value="EamA_dom"/>
</dbReference>
<gene>
    <name evidence="10" type="primary">rarD</name>
    <name evidence="10" type="ORF">KUA55_13510</name>
</gene>
<comment type="similarity">
    <text evidence="2">Belongs to the EamA transporter family.</text>
</comment>